<sequence>MVTGFPAELIREIVSHLPEEIYERPSRLSSLSRVSSQFREPCQQKLFSHLHLYPPGPPRSRYVQFIVGKRLLWLLDNSTMLKKYTKTITINEEEEWLKDDPKITEALTRINALGVLRELRLHDTQSLGGLELDLREVITSICSSPNFSSLFIQTSDDSLASSRLVKASISTLKRLEVHLYRLTPGASRFIPPNEGQPQPQLQLESFVFHVEAGVCAETLDYVLEASGGSMKTLQALHVLTQKKQLSAVILAKIASFAYTATDLRRLTYELPFNIDDYGRAPKDTTKDTILDLSKLGKLKSISITYARIQSDPKKGDSPRKDPFLWVLRLFQTIPPSFSLESVHLVIQHFYYDASFPLESAEANFHQLDALLSDREKLPFLRNVTIDLYFHARHVYFKPDIASRLQREISEYKGAFATLHRRRLLNVRTLREMHGRDGALY</sequence>
<gene>
    <name evidence="1" type="ORF">FA15DRAFT_673296</name>
</gene>
<dbReference type="EMBL" id="ML210292">
    <property type="protein sequence ID" value="TFK20665.1"/>
    <property type="molecule type" value="Genomic_DNA"/>
</dbReference>
<evidence type="ECO:0000313" key="2">
    <source>
        <dbReference type="Proteomes" id="UP000307440"/>
    </source>
</evidence>
<organism evidence="1 2">
    <name type="scientific">Coprinopsis marcescibilis</name>
    <name type="common">Agaric fungus</name>
    <name type="synonym">Psathyrella marcescibilis</name>
    <dbReference type="NCBI Taxonomy" id="230819"/>
    <lineage>
        <taxon>Eukaryota</taxon>
        <taxon>Fungi</taxon>
        <taxon>Dikarya</taxon>
        <taxon>Basidiomycota</taxon>
        <taxon>Agaricomycotina</taxon>
        <taxon>Agaricomycetes</taxon>
        <taxon>Agaricomycetidae</taxon>
        <taxon>Agaricales</taxon>
        <taxon>Agaricineae</taxon>
        <taxon>Psathyrellaceae</taxon>
        <taxon>Coprinopsis</taxon>
    </lineage>
</organism>
<reference evidence="1 2" key="1">
    <citation type="journal article" date="2019" name="Nat. Ecol. Evol.">
        <title>Megaphylogeny resolves global patterns of mushroom evolution.</title>
        <authorList>
            <person name="Varga T."/>
            <person name="Krizsan K."/>
            <person name="Foldi C."/>
            <person name="Dima B."/>
            <person name="Sanchez-Garcia M."/>
            <person name="Sanchez-Ramirez S."/>
            <person name="Szollosi G.J."/>
            <person name="Szarkandi J.G."/>
            <person name="Papp V."/>
            <person name="Albert L."/>
            <person name="Andreopoulos W."/>
            <person name="Angelini C."/>
            <person name="Antonin V."/>
            <person name="Barry K.W."/>
            <person name="Bougher N.L."/>
            <person name="Buchanan P."/>
            <person name="Buyck B."/>
            <person name="Bense V."/>
            <person name="Catcheside P."/>
            <person name="Chovatia M."/>
            <person name="Cooper J."/>
            <person name="Damon W."/>
            <person name="Desjardin D."/>
            <person name="Finy P."/>
            <person name="Geml J."/>
            <person name="Haridas S."/>
            <person name="Hughes K."/>
            <person name="Justo A."/>
            <person name="Karasinski D."/>
            <person name="Kautmanova I."/>
            <person name="Kiss B."/>
            <person name="Kocsube S."/>
            <person name="Kotiranta H."/>
            <person name="LaButti K.M."/>
            <person name="Lechner B.E."/>
            <person name="Liimatainen K."/>
            <person name="Lipzen A."/>
            <person name="Lukacs Z."/>
            <person name="Mihaltcheva S."/>
            <person name="Morgado L.N."/>
            <person name="Niskanen T."/>
            <person name="Noordeloos M.E."/>
            <person name="Ohm R.A."/>
            <person name="Ortiz-Santana B."/>
            <person name="Ovrebo C."/>
            <person name="Racz N."/>
            <person name="Riley R."/>
            <person name="Savchenko A."/>
            <person name="Shiryaev A."/>
            <person name="Soop K."/>
            <person name="Spirin V."/>
            <person name="Szebenyi C."/>
            <person name="Tomsovsky M."/>
            <person name="Tulloss R.E."/>
            <person name="Uehling J."/>
            <person name="Grigoriev I.V."/>
            <person name="Vagvolgyi C."/>
            <person name="Papp T."/>
            <person name="Martin F.M."/>
            <person name="Miettinen O."/>
            <person name="Hibbett D.S."/>
            <person name="Nagy L.G."/>
        </authorList>
    </citation>
    <scope>NUCLEOTIDE SEQUENCE [LARGE SCALE GENOMIC DNA]</scope>
    <source>
        <strain evidence="1 2">CBS 121175</strain>
    </source>
</reference>
<evidence type="ECO:0000313" key="1">
    <source>
        <dbReference type="EMBL" id="TFK20665.1"/>
    </source>
</evidence>
<evidence type="ECO:0008006" key="3">
    <source>
        <dbReference type="Google" id="ProtNLM"/>
    </source>
</evidence>
<dbReference type="AlphaFoldDB" id="A0A5C3KL25"/>
<protein>
    <recommendedName>
        <fullName evidence="3">F-box domain-containing protein</fullName>
    </recommendedName>
</protein>
<name>A0A5C3KL25_COPMA</name>
<dbReference type="Proteomes" id="UP000307440">
    <property type="component" value="Unassembled WGS sequence"/>
</dbReference>
<keyword evidence="2" id="KW-1185">Reference proteome</keyword>
<accession>A0A5C3KL25</accession>
<proteinExistence type="predicted"/>